<dbReference type="Proteomes" id="UP000220922">
    <property type="component" value="Unassembled WGS sequence"/>
</dbReference>
<dbReference type="AlphaFoldDB" id="A0A2H3KU52"/>
<dbReference type="SUPFAM" id="SSF52540">
    <property type="entry name" value="P-loop containing nucleoside triphosphate hydrolases"/>
    <property type="match status" value="1"/>
</dbReference>
<evidence type="ECO:0000313" key="3">
    <source>
        <dbReference type="EMBL" id="PDV98832.1"/>
    </source>
</evidence>
<sequence>MASQRNRLGVITSGSLSEGLTARLEASESVEDMRVGKFVVVQGEKHEFFSMITDVTLEATSQKILTDPPDGDSFLQAVLAGTSTFGTLDLMPRLMLPHDLSAQLLPVKTIPRHFSPVFEAQEGDFTRVFGQEDASHFEIGRPLDMNVPVCLDLNRLVERSNGIFGKSGTGKSFLTRLLLCGVIHANVASNLIFDMHNEYGWETRAENNTFVKGLKQLFGSDVLVYTLDRRANQRNQIDGEVVIGLDQIEIEDVILLTEELNLSSTATESAYLLYDRFKQDWLRSLLEMDSEAITAFAEQSGAHPSSISALKRKLAQIPRLGFVEEKANFSSVDRMIEHLAAGRNVVLSFGPHGGSLAYMLVANLITRRIHRHWITQTERFLESKNERDRPQPLMITIEEAHKFLNPQTARQTIFGTIARELRKYSVTLLVVDQRPSSIDNEVMSQLGTRITALLNDDRDIDAVFTGVSGATGLKAVLATLDSKQQALVLGHAVPMPVVVKTRGYDEALYAAVQRRGMARTGVMLTAQEEVDELFPD</sequence>
<dbReference type="Gene3D" id="3.40.50.300">
    <property type="entry name" value="P-loop containing nucleotide triphosphate hydrolases"/>
    <property type="match status" value="2"/>
</dbReference>
<dbReference type="PANTHER" id="PTHR42957:SF1">
    <property type="entry name" value="HELICASE MJ1565-RELATED"/>
    <property type="match status" value="1"/>
</dbReference>
<evidence type="ECO:0000313" key="4">
    <source>
        <dbReference type="Proteomes" id="UP000220922"/>
    </source>
</evidence>
<comment type="caution">
    <text evidence="3">The sequence shown here is derived from an EMBL/GenBank/DDBJ whole genome shotgun (WGS) entry which is preliminary data.</text>
</comment>
<accession>A0A2H3KU52</accession>
<feature type="domain" description="Helicase HerA barrel" evidence="2">
    <location>
        <begin position="9"/>
        <end position="90"/>
    </location>
</feature>
<reference evidence="3 4" key="1">
    <citation type="submission" date="2016-05" db="EMBL/GenBank/DDBJ databases">
        <authorList>
            <person name="Lavstsen T."/>
            <person name="Jespersen J.S."/>
        </authorList>
    </citation>
    <scope>NUCLEOTIDE SEQUENCE [LARGE SCALE GENOMIC DNA]</scope>
    <source>
        <strain evidence="3 4">B7-9</strain>
    </source>
</reference>
<evidence type="ECO:0000259" key="2">
    <source>
        <dbReference type="Pfam" id="PF09378"/>
    </source>
</evidence>
<dbReference type="EMBL" id="LYXE01000090">
    <property type="protein sequence ID" value="PDV98832.1"/>
    <property type="molecule type" value="Genomic_DNA"/>
</dbReference>
<dbReference type="RefSeq" id="WP_097653284.1">
    <property type="nucleotide sequence ID" value="NZ_LYXE01000090.1"/>
</dbReference>
<organism evidence="3 4">
    <name type="scientific">Candidatus Chloroploca asiatica</name>
    <dbReference type="NCBI Taxonomy" id="1506545"/>
    <lineage>
        <taxon>Bacteria</taxon>
        <taxon>Bacillati</taxon>
        <taxon>Chloroflexota</taxon>
        <taxon>Chloroflexia</taxon>
        <taxon>Chloroflexales</taxon>
        <taxon>Chloroflexineae</taxon>
        <taxon>Oscillochloridaceae</taxon>
        <taxon>Candidatus Chloroploca</taxon>
    </lineage>
</organism>
<evidence type="ECO:0000259" key="1">
    <source>
        <dbReference type="Pfam" id="PF01935"/>
    </source>
</evidence>
<protein>
    <submittedName>
        <fullName evidence="3">ATPase</fullName>
    </submittedName>
</protein>
<dbReference type="InterPro" id="IPR018538">
    <property type="entry name" value="HerA_barrel_dom"/>
</dbReference>
<dbReference type="OrthoDB" id="9806951at2"/>
<name>A0A2H3KU52_9CHLR</name>
<keyword evidence="4" id="KW-1185">Reference proteome</keyword>
<dbReference type="InterPro" id="IPR002789">
    <property type="entry name" value="HerA_central"/>
</dbReference>
<dbReference type="PANTHER" id="PTHR42957">
    <property type="entry name" value="HELICASE MJ1565-RELATED"/>
    <property type="match status" value="1"/>
</dbReference>
<proteinExistence type="predicted"/>
<gene>
    <name evidence="3" type="ORF">A9Q02_02555</name>
</gene>
<dbReference type="InterPro" id="IPR008571">
    <property type="entry name" value="HerA-like"/>
</dbReference>
<dbReference type="InterPro" id="IPR027417">
    <property type="entry name" value="P-loop_NTPase"/>
</dbReference>
<feature type="domain" description="Helicase HerA central" evidence="1">
    <location>
        <begin position="137"/>
        <end position="369"/>
    </location>
</feature>
<dbReference type="Pfam" id="PF01935">
    <property type="entry name" value="DUF87"/>
    <property type="match status" value="1"/>
</dbReference>
<dbReference type="Pfam" id="PF09378">
    <property type="entry name" value="HAS-barrel"/>
    <property type="match status" value="1"/>
</dbReference>